<proteinExistence type="inferred from homology"/>
<dbReference type="PRINTS" id="PR01166">
    <property type="entry name" value="CYCOXIDASEII"/>
</dbReference>
<dbReference type="PROSITE" id="PS51007">
    <property type="entry name" value="CYTC"/>
    <property type="match status" value="1"/>
</dbReference>
<dbReference type="PROSITE" id="PS50857">
    <property type="entry name" value="COX2_CUA"/>
    <property type="match status" value="1"/>
</dbReference>
<dbReference type="PANTHER" id="PTHR22888:SF9">
    <property type="entry name" value="CYTOCHROME C OXIDASE SUBUNIT 2"/>
    <property type="match status" value="1"/>
</dbReference>
<feature type="domain" description="Cytochrome c" evidence="19">
    <location>
        <begin position="238"/>
        <end position="330"/>
    </location>
</feature>
<keyword evidence="8" id="KW-0249">Electron transport</keyword>
<accession>A0A8G2F067</accession>
<evidence type="ECO:0000259" key="18">
    <source>
        <dbReference type="PROSITE" id="PS50857"/>
    </source>
</evidence>
<comment type="subcellular location">
    <subcellularLocation>
        <location evidence="1">Membrane</location>
        <topology evidence="1">Multi-pass membrane protein</topology>
    </subcellularLocation>
</comment>
<feature type="transmembrane region" description="Helical" evidence="17">
    <location>
        <begin position="40"/>
        <end position="64"/>
    </location>
</feature>
<dbReference type="Pfam" id="PF00116">
    <property type="entry name" value="COX2"/>
    <property type="match status" value="1"/>
</dbReference>
<evidence type="ECO:0000256" key="17">
    <source>
        <dbReference type="SAM" id="Phobius"/>
    </source>
</evidence>
<evidence type="ECO:0000256" key="10">
    <source>
        <dbReference type="ARBA" id="ARBA00023004"/>
    </source>
</evidence>
<evidence type="ECO:0000256" key="7">
    <source>
        <dbReference type="ARBA" id="ARBA00022723"/>
    </source>
</evidence>
<dbReference type="AlphaFoldDB" id="A0A8G2F067"/>
<evidence type="ECO:0000256" key="3">
    <source>
        <dbReference type="ARBA" id="ARBA00022448"/>
    </source>
</evidence>
<dbReference type="PROSITE" id="PS51257">
    <property type="entry name" value="PROKAR_LIPOPROTEIN"/>
    <property type="match status" value="1"/>
</dbReference>
<dbReference type="PROSITE" id="PS00078">
    <property type="entry name" value="COX2"/>
    <property type="match status" value="1"/>
</dbReference>
<dbReference type="InterPro" id="IPR034236">
    <property type="entry name" value="CuRO_CcO_Caa3_II"/>
</dbReference>
<keyword evidence="7 16" id="KW-0479">Metal-binding</keyword>
<dbReference type="InterPro" id="IPR001505">
    <property type="entry name" value="Copper_CuA"/>
</dbReference>
<comment type="function">
    <text evidence="13">Subunits I and II form the functional core of the enzyme complex. Electrons originating in cytochrome c are transferred via heme a and Cu(A) to the binuclear center formed by heme a3 and Cu(B).</text>
</comment>
<dbReference type="GO" id="GO:0005507">
    <property type="term" value="F:copper ion binding"/>
    <property type="evidence" value="ECO:0007669"/>
    <property type="project" value="InterPro"/>
</dbReference>
<dbReference type="InterPro" id="IPR009056">
    <property type="entry name" value="Cyt_c-like_dom"/>
</dbReference>
<dbReference type="GO" id="GO:0042773">
    <property type="term" value="P:ATP synthesis coupled electron transport"/>
    <property type="evidence" value="ECO:0007669"/>
    <property type="project" value="TreeGrafter"/>
</dbReference>
<evidence type="ECO:0000256" key="2">
    <source>
        <dbReference type="ARBA" id="ARBA00007866"/>
    </source>
</evidence>
<gene>
    <name evidence="20" type="ORF">SAMN05660686_04145</name>
</gene>
<keyword evidence="4 16" id="KW-0349">Heme</keyword>
<dbReference type="EMBL" id="FNBW01000015">
    <property type="protein sequence ID" value="SDG35849.1"/>
    <property type="molecule type" value="Genomic_DNA"/>
</dbReference>
<keyword evidence="6 17" id="KW-0812">Transmembrane</keyword>
<dbReference type="Proteomes" id="UP000198615">
    <property type="component" value="Unassembled WGS sequence"/>
</dbReference>
<comment type="similarity">
    <text evidence="2">Belongs to the cytochrome c oxidase subunit 2 family.</text>
</comment>
<feature type="domain" description="Cytochrome oxidase subunit II copper A binding" evidence="18">
    <location>
        <begin position="111"/>
        <end position="227"/>
    </location>
</feature>
<evidence type="ECO:0000256" key="6">
    <source>
        <dbReference type="ARBA" id="ARBA00022692"/>
    </source>
</evidence>
<dbReference type="GO" id="GO:0016491">
    <property type="term" value="F:oxidoreductase activity"/>
    <property type="evidence" value="ECO:0007669"/>
    <property type="project" value="InterPro"/>
</dbReference>
<keyword evidence="21" id="KW-1185">Reference proteome</keyword>
<dbReference type="PANTHER" id="PTHR22888">
    <property type="entry name" value="CYTOCHROME C OXIDASE, SUBUNIT II"/>
    <property type="match status" value="1"/>
</dbReference>
<protein>
    <recommendedName>
        <fullName evidence="14">Cytochrome aa3 subunit 2</fullName>
    </recommendedName>
</protein>
<name>A0A8G2F067_9PROT</name>
<evidence type="ECO:0000256" key="12">
    <source>
        <dbReference type="ARBA" id="ARBA00023136"/>
    </source>
</evidence>
<evidence type="ECO:0000259" key="19">
    <source>
        <dbReference type="PROSITE" id="PS51007"/>
    </source>
</evidence>
<keyword evidence="9 17" id="KW-1133">Transmembrane helix</keyword>
<dbReference type="Gene3D" id="2.60.40.420">
    <property type="entry name" value="Cupredoxins - blue copper proteins"/>
    <property type="match status" value="1"/>
</dbReference>
<evidence type="ECO:0000256" key="16">
    <source>
        <dbReference type="PROSITE-ProRule" id="PRU00433"/>
    </source>
</evidence>
<evidence type="ECO:0000256" key="5">
    <source>
        <dbReference type="ARBA" id="ARBA00022660"/>
    </source>
</evidence>
<evidence type="ECO:0000313" key="20">
    <source>
        <dbReference type="EMBL" id="SDG35849.1"/>
    </source>
</evidence>
<keyword evidence="3" id="KW-0813">Transport</keyword>
<dbReference type="InterPro" id="IPR014222">
    <property type="entry name" value="Cyt_c_oxidase_su2"/>
</dbReference>
<keyword evidence="12 17" id="KW-0472">Membrane</keyword>
<comment type="caution">
    <text evidence="20">The sequence shown here is derived from an EMBL/GenBank/DDBJ whole genome shotgun (WGS) entry which is preliminary data.</text>
</comment>
<dbReference type="SUPFAM" id="SSF49503">
    <property type="entry name" value="Cupredoxins"/>
    <property type="match status" value="1"/>
</dbReference>
<dbReference type="GO" id="GO:0004129">
    <property type="term" value="F:cytochrome-c oxidase activity"/>
    <property type="evidence" value="ECO:0007669"/>
    <property type="project" value="UniProtKB-EC"/>
</dbReference>
<feature type="transmembrane region" description="Helical" evidence="17">
    <location>
        <begin position="76"/>
        <end position="101"/>
    </location>
</feature>
<comment type="catalytic activity">
    <reaction evidence="15">
        <text>4 Fe(II)-[cytochrome c] + O2 + 8 H(+)(in) = 4 Fe(III)-[cytochrome c] + 2 H2O + 4 H(+)(out)</text>
        <dbReference type="Rhea" id="RHEA:11436"/>
        <dbReference type="Rhea" id="RHEA-COMP:10350"/>
        <dbReference type="Rhea" id="RHEA-COMP:14399"/>
        <dbReference type="ChEBI" id="CHEBI:15377"/>
        <dbReference type="ChEBI" id="CHEBI:15378"/>
        <dbReference type="ChEBI" id="CHEBI:15379"/>
        <dbReference type="ChEBI" id="CHEBI:29033"/>
        <dbReference type="ChEBI" id="CHEBI:29034"/>
        <dbReference type="EC" id="7.1.1.9"/>
    </reaction>
</comment>
<keyword evidence="10 16" id="KW-0408">Iron</keyword>
<keyword evidence="11" id="KW-0186">Copper</keyword>
<dbReference type="InterPro" id="IPR036909">
    <property type="entry name" value="Cyt_c-like_dom_sf"/>
</dbReference>
<dbReference type="InterPro" id="IPR002429">
    <property type="entry name" value="CcO_II-like_C"/>
</dbReference>
<evidence type="ECO:0000256" key="4">
    <source>
        <dbReference type="ARBA" id="ARBA00022617"/>
    </source>
</evidence>
<dbReference type="GO" id="GO:0020037">
    <property type="term" value="F:heme binding"/>
    <property type="evidence" value="ECO:0007669"/>
    <property type="project" value="InterPro"/>
</dbReference>
<sequence length="330" mass="35418">MRVRLRIRAGVASACALSLGGCTGVQSVLDPAGADAEVLATLFWVLLSGAVVLWLLLNGAFFYVTRMRVRPHSRKIGEAVIIGAGIAFPTVLLAILLSYGLSIMPDQRAPGDGLTVRVTGEQWWWRVEYLPQDGGGPVVSANELRLPVGARTEIKLTAAKVIHSFWVPNLGGKMDMFPGRETRMALEPTRTGVFRGQCAEFCGTSHALMAFPVVVLPPEEFEAWLAKEREDAAAPADAAAERGREVFLAEGCGACHAVRGTPAKGAVGPDLTHVGGRRTIGAGTLPATAEGFGQWLARTDHIKPDVRMPTYRALPEQDLIDLATYLKGLR</sequence>
<evidence type="ECO:0000256" key="8">
    <source>
        <dbReference type="ARBA" id="ARBA00022982"/>
    </source>
</evidence>
<keyword evidence="5" id="KW-0679">Respiratory chain</keyword>
<evidence type="ECO:0000256" key="11">
    <source>
        <dbReference type="ARBA" id="ARBA00023008"/>
    </source>
</evidence>
<dbReference type="NCBIfam" id="TIGR02866">
    <property type="entry name" value="CoxB"/>
    <property type="match status" value="1"/>
</dbReference>
<dbReference type="GO" id="GO:0016020">
    <property type="term" value="C:membrane"/>
    <property type="evidence" value="ECO:0007669"/>
    <property type="project" value="UniProtKB-SubCell"/>
</dbReference>
<evidence type="ECO:0000256" key="1">
    <source>
        <dbReference type="ARBA" id="ARBA00004141"/>
    </source>
</evidence>
<evidence type="ECO:0000256" key="15">
    <source>
        <dbReference type="ARBA" id="ARBA00047816"/>
    </source>
</evidence>
<dbReference type="InterPro" id="IPR045187">
    <property type="entry name" value="CcO_II"/>
</dbReference>
<organism evidence="20 21">
    <name type="scientific">Thalassobaculum litoreum DSM 18839</name>
    <dbReference type="NCBI Taxonomy" id="1123362"/>
    <lineage>
        <taxon>Bacteria</taxon>
        <taxon>Pseudomonadati</taxon>
        <taxon>Pseudomonadota</taxon>
        <taxon>Alphaproteobacteria</taxon>
        <taxon>Rhodospirillales</taxon>
        <taxon>Thalassobaculaceae</taxon>
        <taxon>Thalassobaculum</taxon>
    </lineage>
</organism>
<evidence type="ECO:0000256" key="14">
    <source>
        <dbReference type="ARBA" id="ARBA00031399"/>
    </source>
</evidence>
<evidence type="ECO:0000256" key="9">
    <source>
        <dbReference type="ARBA" id="ARBA00022989"/>
    </source>
</evidence>
<evidence type="ECO:0000313" key="21">
    <source>
        <dbReference type="Proteomes" id="UP000198615"/>
    </source>
</evidence>
<dbReference type="CDD" id="cd04213">
    <property type="entry name" value="CuRO_CcO_Caa3_II"/>
    <property type="match status" value="1"/>
</dbReference>
<dbReference type="SUPFAM" id="SSF46626">
    <property type="entry name" value="Cytochrome c"/>
    <property type="match status" value="1"/>
</dbReference>
<dbReference type="Pfam" id="PF00034">
    <property type="entry name" value="Cytochrom_C"/>
    <property type="match status" value="1"/>
</dbReference>
<evidence type="ECO:0000256" key="13">
    <source>
        <dbReference type="ARBA" id="ARBA00024688"/>
    </source>
</evidence>
<dbReference type="InterPro" id="IPR008972">
    <property type="entry name" value="Cupredoxin"/>
</dbReference>
<reference evidence="20 21" key="1">
    <citation type="submission" date="2016-10" db="EMBL/GenBank/DDBJ databases">
        <authorList>
            <person name="Varghese N."/>
            <person name="Submissions S."/>
        </authorList>
    </citation>
    <scope>NUCLEOTIDE SEQUENCE [LARGE SCALE GENOMIC DNA]</scope>
    <source>
        <strain evidence="20 21">DSM 18839</strain>
    </source>
</reference>